<keyword evidence="1" id="KW-0472">Membrane</keyword>
<organism evidence="2 3">
    <name type="scientific">Syncephalastrum racemosum</name>
    <name type="common">Filamentous fungus</name>
    <dbReference type="NCBI Taxonomy" id="13706"/>
    <lineage>
        <taxon>Eukaryota</taxon>
        <taxon>Fungi</taxon>
        <taxon>Fungi incertae sedis</taxon>
        <taxon>Mucoromycota</taxon>
        <taxon>Mucoromycotina</taxon>
        <taxon>Mucoromycetes</taxon>
        <taxon>Mucorales</taxon>
        <taxon>Syncephalastraceae</taxon>
        <taxon>Syncephalastrum</taxon>
    </lineage>
</organism>
<keyword evidence="1" id="KW-1133">Transmembrane helix</keyword>
<keyword evidence="3" id="KW-1185">Reference proteome</keyword>
<accession>A0A1X2H4Z5</accession>
<reference evidence="2 3" key="1">
    <citation type="submission" date="2016-07" db="EMBL/GenBank/DDBJ databases">
        <title>Pervasive Adenine N6-methylation of Active Genes in Fungi.</title>
        <authorList>
            <consortium name="DOE Joint Genome Institute"/>
            <person name="Mondo S.J."/>
            <person name="Dannebaum R.O."/>
            <person name="Kuo R.C."/>
            <person name="Labutti K."/>
            <person name="Haridas S."/>
            <person name="Kuo A."/>
            <person name="Salamov A."/>
            <person name="Ahrendt S.R."/>
            <person name="Lipzen A."/>
            <person name="Sullivan W."/>
            <person name="Andreopoulos W.B."/>
            <person name="Clum A."/>
            <person name="Lindquist E."/>
            <person name="Daum C."/>
            <person name="Ramamoorthy G.K."/>
            <person name="Gryganskyi A."/>
            <person name="Culley D."/>
            <person name="Magnuson J.K."/>
            <person name="James T.Y."/>
            <person name="O'Malley M.A."/>
            <person name="Stajich J.E."/>
            <person name="Spatafora J.W."/>
            <person name="Visel A."/>
            <person name="Grigoriev I.V."/>
        </authorList>
    </citation>
    <scope>NUCLEOTIDE SEQUENCE [LARGE SCALE GENOMIC DNA]</scope>
    <source>
        <strain evidence="2 3">NRRL 2496</strain>
    </source>
</reference>
<evidence type="ECO:0000256" key="1">
    <source>
        <dbReference type="SAM" id="Phobius"/>
    </source>
</evidence>
<dbReference type="AlphaFoldDB" id="A0A1X2H4Z5"/>
<keyword evidence="1" id="KW-0812">Transmembrane</keyword>
<dbReference type="Proteomes" id="UP000242180">
    <property type="component" value="Unassembled WGS sequence"/>
</dbReference>
<protein>
    <submittedName>
        <fullName evidence="2">Uncharacterized protein</fullName>
    </submittedName>
</protein>
<dbReference type="InParanoid" id="A0A1X2H4Z5"/>
<feature type="transmembrane region" description="Helical" evidence="1">
    <location>
        <begin position="61"/>
        <end position="82"/>
    </location>
</feature>
<name>A0A1X2H4Z5_SYNRA</name>
<sequence>MSEKLCNIQDGLIQKAKAALECGVNYLKRQTATTVSLQRIAVSRNEYYGETVPSRTWPDPLYYVVSHIVLFSMFSGSFFNSFSGSVLCRHMKCFKPDYVFRLSAEDKKPTDTPFVDWTRFNELAQLRSCSSSAT</sequence>
<gene>
    <name evidence="2" type="ORF">BCR43DRAFT_378466</name>
</gene>
<evidence type="ECO:0000313" key="2">
    <source>
        <dbReference type="EMBL" id="ORY93476.1"/>
    </source>
</evidence>
<dbReference type="EMBL" id="MCGN01000009">
    <property type="protein sequence ID" value="ORY93476.1"/>
    <property type="molecule type" value="Genomic_DNA"/>
</dbReference>
<evidence type="ECO:0000313" key="3">
    <source>
        <dbReference type="Proteomes" id="UP000242180"/>
    </source>
</evidence>
<comment type="caution">
    <text evidence="2">The sequence shown here is derived from an EMBL/GenBank/DDBJ whole genome shotgun (WGS) entry which is preliminary data.</text>
</comment>
<proteinExistence type="predicted"/>